<proteinExistence type="predicted"/>
<evidence type="ECO:0000313" key="3">
    <source>
        <dbReference type="Proteomes" id="UP000325577"/>
    </source>
</evidence>
<organism evidence="2 3">
    <name type="scientific">Nyssa sinensis</name>
    <dbReference type="NCBI Taxonomy" id="561372"/>
    <lineage>
        <taxon>Eukaryota</taxon>
        <taxon>Viridiplantae</taxon>
        <taxon>Streptophyta</taxon>
        <taxon>Embryophyta</taxon>
        <taxon>Tracheophyta</taxon>
        <taxon>Spermatophyta</taxon>
        <taxon>Magnoliopsida</taxon>
        <taxon>eudicotyledons</taxon>
        <taxon>Gunneridae</taxon>
        <taxon>Pentapetalae</taxon>
        <taxon>asterids</taxon>
        <taxon>Cornales</taxon>
        <taxon>Nyssaceae</taxon>
        <taxon>Nyssa</taxon>
    </lineage>
</organism>
<evidence type="ECO:0000256" key="1">
    <source>
        <dbReference type="SAM" id="Phobius"/>
    </source>
</evidence>
<dbReference type="OrthoDB" id="1849062at2759"/>
<dbReference type="InterPro" id="IPR004158">
    <property type="entry name" value="DUF247_pln"/>
</dbReference>
<dbReference type="Proteomes" id="UP000325577">
    <property type="component" value="Linkage Group LG7"/>
</dbReference>
<dbReference type="Pfam" id="PF03140">
    <property type="entry name" value="DUF247"/>
    <property type="match status" value="1"/>
</dbReference>
<keyword evidence="1" id="KW-1133">Transmembrane helix</keyword>
<keyword evidence="1" id="KW-0812">Transmembrane</keyword>
<name>A0A5J4ZKG1_9ASTE</name>
<sequence>METNLTVTPSCIPAIPSKDDVTISIPEPQEEMKLVGKEGGQAGGGCNLVVSEAKEAELTLDWPDSGNDWFQLMWESAPDWRTMSQIQTVPERRMTRVPQKFKSKFERFYKPRVVAIGPYHFGKHFENDQVNKLKPVMAGLFCHVQCAGQVDAKFFDKFAEEIKGVRNQYDDESTRRINEKEFARMMFLDGCFIIVFISFFITSGLEELGLTKDIIVSVQHDIFLLENQLPFEVLLALCRNEGFNIDELLRILDLYFRYCTIGYDQHFQQEIGYKEMRIARPLHLLDLLRITWLGKDKGRGKVKAKFSEIVKQKCHKHMEGFCTPCSSSCFSLLRKVSQLFMKSHKSGFPLLMKTRHLFMKGRVVRNIKELVTTGIYVRPNKSNLLSDVHFSNIVTGRLTLPRIIIDGSTRAILLNMIAHEKCMNDDFRFTSYISFLDSLIDNADDVSLMRSAGVLKHFLNSDEEVAKLFNEIGADLVPQSDIYMPVKIKIYNYLESKGRAKVATWLAEVSRDHFRSPWTTIAVFAAFFAIALTVVQTYFAIYPRSNN</sequence>
<gene>
    <name evidence="2" type="ORF">F0562_015491</name>
</gene>
<dbReference type="AlphaFoldDB" id="A0A5J4ZKG1"/>
<dbReference type="PANTHER" id="PTHR31549:SF149">
    <property type="entry name" value="ISOPRENOID SYNTHASE DOMAIN-CONTAINING PROTEIN"/>
    <property type="match status" value="1"/>
</dbReference>
<dbReference type="EMBL" id="CM018050">
    <property type="protein sequence ID" value="KAA8518028.1"/>
    <property type="molecule type" value="Genomic_DNA"/>
</dbReference>
<dbReference type="PANTHER" id="PTHR31549">
    <property type="entry name" value="PROTEIN, PUTATIVE (DUF247)-RELATED-RELATED"/>
    <property type="match status" value="1"/>
</dbReference>
<keyword evidence="1" id="KW-0472">Membrane</keyword>
<protein>
    <submittedName>
        <fullName evidence="2">Uncharacterized protein</fullName>
    </submittedName>
</protein>
<evidence type="ECO:0000313" key="2">
    <source>
        <dbReference type="EMBL" id="KAA8518028.1"/>
    </source>
</evidence>
<feature type="transmembrane region" description="Helical" evidence="1">
    <location>
        <begin position="518"/>
        <end position="541"/>
    </location>
</feature>
<reference evidence="2 3" key="1">
    <citation type="submission" date="2019-09" db="EMBL/GenBank/DDBJ databases">
        <title>A chromosome-level genome assembly of the Chinese tupelo Nyssa sinensis.</title>
        <authorList>
            <person name="Yang X."/>
            <person name="Kang M."/>
            <person name="Yang Y."/>
            <person name="Xiong H."/>
            <person name="Wang M."/>
            <person name="Zhang Z."/>
            <person name="Wang Z."/>
            <person name="Wu H."/>
            <person name="Ma T."/>
            <person name="Liu J."/>
            <person name="Xi Z."/>
        </authorList>
    </citation>
    <scope>NUCLEOTIDE SEQUENCE [LARGE SCALE GENOMIC DNA]</scope>
    <source>
        <strain evidence="2">J267</strain>
        <tissue evidence="2">Leaf</tissue>
    </source>
</reference>
<accession>A0A5J4ZKG1</accession>
<keyword evidence="3" id="KW-1185">Reference proteome</keyword>